<accession>A0A6N8SAG4</accession>
<name>A0A6N8SAG4_9HYPH</name>
<dbReference type="Proteomes" id="UP000435802">
    <property type="component" value="Unassembled WGS sequence"/>
</dbReference>
<gene>
    <name evidence="2" type="ORF">GR138_12720</name>
</gene>
<dbReference type="EMBL" id="WUMK01000004">
    <property type="protein sequence ID" value="MXN46054.1"/>
    <property type="molecule type" value="Genomic_DNA"/>
</dbReference>
<evidence type="ECO:0000256" key="1">
    <source>
        <dbReference type="SAM" id="MobiDB-lite"/>
    </source>
</evidence>
<comment type="caution">
    <text evidence="2">The sequence shown here is derived from an EMBL/GenBank/DDBJ whole genome shotgun (WGS) entry which is preliminary data.</text>
</comment>
<evidence type="ECO:0000313" key="3">
    <source>
        <dbReference type="Proteomes" id="UP000435802"/>
    </source>
</evidence>
<dbReference type="AlphaFoldDB" id="A0A6N8SAG4"/>
<dbReference type="RefSeq" id="WP_160859601.1">
    <property type="nucleotide sequence ID" value="NZ_WUMK01000004.1"/>
</dbReference>
<sequence>MTDTVNLDRFDALVQSQEDGIEFDLVDEMGKPIGLKISLVGPDSKQARKAMKEVAQEFSKRAEDRALAGEGTPDDEEDQRTAAYLSKVTTGWSPNPSIAGKAVSFSEENARTFFGRFRIFAEQVEVRAVRRGPFAKG</sequence>
<protein>
    <submittedName>
        <fullName evidence="2">Uncharacterized protein</fullName>
    </submittedName>
</protein>
<dbReference type="OrthoDB" id="8420636at2"/>
<organism evidence="2 3">
    <name type="scientific">Shinella kummerowiae</name>
    <dbReference type="NCBI Taxonomy" id="417745"/>
    <lineage>
        <taxon>Bacteria</taxon>
        <taxon>Pseudomonadati</taxon>
        <taxon>Pseudomonadota</taxon>
        <taxon>Alphaproteobacteria</taxon>
        <taxon>Hyphomicrobiales</taxon>
        <taxon>Rhizobiaceae</taxon>
        <taxon>Shinella</taxon>
    </lineage>
</organism>
<keyword evidence="3" id="KW-1185">Reference proteome</keyword>
<reference evidence="2 3" key="1">
    <citation type="submission" date="2019-12" db="EMBL/GenBank/DDBJ databases">
        <title>Shinella kummerowiae sp. nov., a symbiotic bacterium isolated from root nodules of the herbal legume Kummerowia stipulacea.</title>
        <authorList>
            <person name="Gao J."/>
        </authorList>
    </citation>
    <scope>NUCLEOTIDE SEQUENCE [LARGE SCALE GENOMIC DNA]</scope>
    <source>
        <strain evidence="2 3">CCBAU 25048</strain>
    </source>
</reference>
<proteinExistence type="predicted"/>
<evidence type="ECO:0000313" key="2">
    <source>
        <dbReference type="EMBL" id="MXN46054.1"/>
    </source>
</evidence>
<feature type="region of interest" description="Disordered" evidence="1">
    <location>
        <begin position="59"/>
        <end position="81"/>
    </location>
</feature>